<dbReference type="RefSeq" id="WP_207089057.1">
    <property type="nucleotide sequence ID" value="NZ_JAFLQW010000426.1"/>
</dbReference>
<feature type="region of interest" description="Disordered" evidence="1">
    <location>
        <begin position="1"/>
        <end position="20"/>
    </location>
</feature>
<dbReference type="Proteomes" id="UP000664844">
    <property type="component" value="Unassembled WGS sequence"/>
</dbReference>
<accession>A0ABS3FU01</accession>
<sequence length="95" mass="11411">MAELNPEQQHPQSRKDRETLDKILAGDLTEYNLAELARLRIRYRGFPGSRDVWSDIENVLSRWNMTEEDLFEKTREIHRKGRVYRAQDSDSEDWM</sequence>
<comment type="caution">
    <text evidence="2">The sequence shown here is derived from an EMBL/GenBank/DDBJ whole genome shotgun (WGS) entry which is preliminary data.</text>
</comment>
<protein>
    <submittedName>
        <fullName evidence="2">DUF3288 family protein</fullName>
    </submittedName>
</protein>
<keyword evidence="3" id="KW-1185">Reference proteome</keyword>
<dbReference type="EMBL" id="JAFLQW010000426">
    <property type="protein sequence ID" value="MBO0350585.1"/>
    <property type="molecule type" value="Genomic_DNA"/>
</dbReference>
<name>A0ABS3FU01_9CYAN</name>
<dbReference type="Pfam" id="PF11691">
    <property type="entry name" value="DUF3288"/>
    <property type="match status" value="1"/>
</dbReference>
<evidence type="ECO:0000313" key="3">
    <source>
        <dbReference type="Proteomes" id="UP000664844"/>
    </source>
</evidence>
<gene>
    <name evidence="2" type="ORF">J0895_16080</name>
</gene>
<dbReference type="InterPro" id="IPR021705">
    <property type="entry name" value="DUF3288"/>
</dbReference>
<evidence type="ECO:0000256" key="1">
    <source>
        <dbReference type="SAM" id="MobiDB-lite"/>
    </source>
</evidence>
<proteinExistence type="predicted"/>
<reference evidence="2 3" key="1">
    <citation type="submission" date="2021-03" db="EMBL/GenBank/DDBJ databases">
        <title>Metabolic Capacity of the Antarctic Cyanobacterium Phormidium pseudopriestleyi that Sustains Oxygenic Photosynthesis in the Presence of Hydrogen Sulfide.</title>
        <authorList>
            <person name="Lumian J.E."/>
            <person name="Jungblut A.D."/>
            <person name="Dillon M.L."/>
            <person name="Hawes I."/>
            <person name="Doran P.T."/>
            <person name="Mackey T.J."/>
            <person name="Dick G.J."/>
            <person name="Grettenberger C.L."/>
            <person name="Sumner D.Y."/>
        </authorList>
    </citation>
    <scope>NUCLEOTIDE SEQUENCE [LARGE SCALE GENOMIC DNA]</scope>
    <source>
        <strain evidence="2 3">FRX01</strain>
    </source>
</reference>
<feature type="compositionally biased region" description="Polar residues" evidence="1">
    <location>
        <begin position="1"/>
        <end position="11"/>
    </location>
</feature>
<evidence type="ECO:0000313" key="2">
    <source>
        <dbReference type="EMBL" id="MBO0350585.1"/>
    </source>
</evidence>
<organism evidence="2 3">
    <name type="scientific">Phormidium pseudopriestleyi FRX01</name>
    <dbReference type="NCBI Taxonomy" id="1759528"/>
    <lineage>
        <taxon>Bacteria</taxon>
        <taxon>Bacillati</taxon>
        <taxon>Cyanobacteriota</taxon>
        <taxon>Cyanophyceae</taxon>
        <taxon>Oscillatoriophycideae</taxon>
        <taxon>Oscillatoriales</taxon>
        <taxon>Oscillatoriaceae</taxon>
        <taxon>Phormidium</taxon>
    </lineage>
</organism>